<dbReference type="Gene3D" id="2.30.30.940">
    <property type="match status" value="1"/>
</dbReference>
<feature type="domain" description="DNA helicase Pif1-like DEAD-box helicase" evidence="2">
    <location>
        <begin position="2"/>
        <end position="79"/>
    </location>
</feature>
<sequence>MGGVTVVLSGDFRQTLPIIKNGTPADEINACLKNSHLWNQVMSYKLTTNMRTVIQGDTSAGAFAQKLMNIGDGKEQEDTTGLITLPCGVIVNTETELQDKVYPDIKDNYINHDWLCQRAILAAKNETVEKLNINIQNQIPGNPKTYISMDSVVDETNAVLYPTEFLNSIQTPDLQVHKLTLKIGSPIMLIRNINPPKLCNGTRLIVKTLLNHIIEATILTGFAKGESVLIPRIPLTPSDDVIPFKRIQFPVKLCYAMTINKSQGQSLKVAGLHLTNPCFSHGQLYVACSRVGREENLFVLAEGGKTKNVVYQRALQ</sequence>
<dbReference type="GO" id="GO:0006310">
    <property type="term" value="P:DNA recombination"/>
    <property type="evidence" value="ECO:0007669"/>
    <property type="project" value="UniProtKB-KW"/>
</dbReference>
<dbReference type="GO" id="GO:0043139">
    <property type="term" value="F:5'-3' DNA helicase activity"/>
    <property type="evidence" value="ECO:0007669"/>
    <property type="project" value="UniProtKB-EC"/>
</dbReference>
<accession>A0A8D8W1M8</accession>
<dbReference type="SUPFAM" id="SSF52540">
    <property type="entry name" value="P-loop containing nucleoside triphosphate hydrolases"/>
    <property type="match status" value="1"/>
</dbReference>
<dbReference type="EC" id="5.6.2.3" evidence="1"/>
<keyword evidence="1" id="KW-0547">Nucleotide-binding</keyword>
<proteinExistence type="inferred from homology"/>
<keyword evidence="1" id="KW-0234">DNA repair</keyword>
<dbReference type="GO" id="GO:0005524">
    <property type="term" value="F:ATP binding"/>
    <property type="evidence" value="ECO:0007669"/>
    <property type="project" value="UniProtKB-KW"/>
</dbReference>
<dbReference type="AlphaFoldDB" id="A0A8D8W1M8"/>
<protein>
    <recommendedName>
        <fullName evidence="1">ATP-dependent DNA helicase</fullName>
        <ecNumber evidence="1">5.6.2.3</ecNumber>
    </recommendedName>
</protein>
<reference evidence="4" key="1">
    <citation type="submission" date="2021-05" db="EMBL/GenBank/DDBJ databases">
        <authorList>
            <person name="Alioto T."/>
            <person name="Alioto T."/>
            <person name="Gomez Garrido J."/>
        </authorList>
    </citation>
    <scope>NUCLEOTIDE SEQUENCE</scope>
</reference>
<keyword evidence="1" id="KW-0378">Hydrolase</keyword>
<evidence type="ECO:0000256" key="1">
    <source>
        <dbReference type="RuleBase" id="RU363044"/>
    </source>
</evidence>
<evidence type="ECO:0000313" key="4">
    <source>
        <dbReference type="EMBL" id="CAG6642528.1"/>
    </source>
</evidence>
<dbReference type="Gene3D" id="3.40.50.300">
    <property type="entry name" value="P-loop containing nucleotide triphosphate hydrolases"/>
    <property type="match status" value="1"/>
</dbReference>
<dbReference type="EMBL" id="HBUF01266813">
    <property type="protein sequence ID" value="CAG6684329.1"/>
    <property type="molecule type" value="Transcribed_RNA"/>
</dbReference>
<comment type="catalytic activity">
    <reaction evidence="1">
        <text>ATP + H2O = ADP + phosphate + H(+)</text>
        <dbReference type="Rhea" id="RHEA:13065"/>
        <dbReference type="ChEBI" id="CHEBI:15377"/>
        <dbReference type="ChEBI" id="CHEBI:15378"/>
        <dbReference type="ChEBI" id="CHEBI:30616"/>
        <dbReference type="ChEBI" id="CHEBI:43474"/>
        <dbReference type="ChEBI" id="CHEBI:456216"/>
        <dbReference type="EC" id="5.6.2.3"/>
    </reaction>
</comment>
<dbReference type="EMBL" id="HBUF01648612">
    <property type="protein sequence ID" value="CAG6786542.1"/>
    <property type="molecule type" value="Transcribed_RNA"/>
</dbReference>
<keyword evidence="1" id="KW-0233">DNA recombination</keyword>
<name>A0A8D8W1M8_9HEMI</name>
<evidence type="ECO:0000259" key="3">
    <source>
        <dbReference type="Pfam" id="PF21530"/>
    </source>
</evidence>
<organism evidence="4">
    <name type="scientific">Cacopsylla melanoneura</name>
    <dbReference type="NCBI Taxonomy" id="428564"/>
    <lineage>
        <taxon>Eukaryota</taxon>
        <taxon>Metazoa</taxon>
        <taxon>Ecdysozoa</taxon>
        <taxon>Arthropoda</taxon>
        <taxon>Hexapoda</taxon>
        <taxon>Insecta</taxon>
        <taxon>Pterygota</taxon>
        <taxon>Neoptera</taxon>
        <taxon>Paraneoptera</taxon>
        <taxon>Hemiptera</taxon>
        <taxon>Sternorrhyncha</taxon>
        <taxon>Psylloidea</taxon>
        <taxon>Psyllidae</taxon>
        <taxon>Psyllinae</taxon>
        <taxon>Cacopsylla</taxon>
    </lineage>
</organism>
<dbReference type="CDD" id="cd18809">
    <property type="entry name" value="SF1_C_RecD"/>
    <property type="match status" value="1"/>
</dbReference>
<keyword evidence="1" id="KW-0227">DNA damage</keyword>
<evidence type="ECO:0000259" key="2">
    <source>
        <dbReference type="Pfam" id="PF05970"/>
    </source>
</evidence>
<dbReference type="GO" id="GO:0006281">
    <property type="term" value="P:DNA repair"/>
    <property type="evidence" value="ECO:0007669"/>
    <property type="project" value="UniProtKB-KW"/>
</dbReference>
<dbReference type="EMBL" id="HBUF01122946">
    <property type="protein sequence ID" value="CAG6642528.1"/>
    <property type="molecule type" value="Transcribed_RNA"/>
</dbReference>
<dbReference type="PANTHER" id="PTHR10492">
    <property type="match status" value="1"/>
</dbReference>
<dbReference type="GO" id="GO:0000723">
    <property type="term" value="P:telomere maintenance"/>
    <property type="evidence" value="ECO:0007669"/>
    <property type="project" value="InterPro"/>
</dbReference>
<dbReference type="GO" id="GO:0016787">
    <property type="term" value="F:hydrolase activity"/>
    <property type="evidence" value="ECO:0007669"/>
    <property type="project" value="UniProtKB-KW"/>
</dbReference>
<keyword evidence="1 4" id="KW-0347">Helicase</keyword>
<dbReference type="InterPro" id="IPR049163">
    <property type="entry name" value="Pif1-like_2B_dom"/>
</dbReference>
<dbReference type="InterPro" id="IPR027417">
    <property type="entry name" value="P-loop_NTPase"/>
</dbReference>
<comment type="similarity">
    <text evidence="1">Belongs to the helicase family.</text>
</comment>
<dbReference type="Pfam" id="PF21530">
    <property type="entry name" value="Pif1_2B_dom"/>
    <property type="match status" value="1"/>
</dbReference>
<keyword evidence="1" id="KW-0067">ATP-binding</keyword>
<dbReference type="EMBL" id="HBUF01122945">
    <property type="protein sequence ID" value="CAG6642527.1"/>
    <property type="molecule type" value="Transcribed_RNA"/>
</dbReference>
<dbReference type="Pfam" id="PF05970">
    <property type="entry name" value="PIF1"/>
    <property type="match status" value="1"/>
</dbReference>
<dbReference type="InterPro" id="IPR010285">
    <property type="entry name" value="DNA_helicase_pif1-like_DEAD"/>
</dbReference>
<comment type="cofactor">
    <cofactor evidence="1">
        <name>Mg(2+)</name>
        <dbReference type="ChEBI" id="CHEBI:18420"/>
    </cofactor>
</comment>
<feature type="domain" description="DNA helicase Pif1-like 2B" evidence="3">
    <location>
        <begin position="164"/>
        <end position="209"/>
    </location>
</feature>
<dbReference type="PANTHER" id="PTHR10492:SF57">
    <property type="entry name" value="ATP-DEPENDENT DNA HELICASE"/>
    <property type="match status" value="1"/>
</dbReference>